<name>A0ABU4WV29_9HYPH</name>
<proteinExistence type="predicted"/>
<gene>
    <name evidence="1" type="ORF">RFM51_09870</name>
</gene>
<evidence type="ECO:0000313" key="2">
    <source>
        <dbReference type="Proteomes" id="UP001272097"/>
    </source>
</evidence>
<organism evidence="1 2">
    <name type="scientific">Mesorhizobium australafricanum</name>
    <dbReference type="NCBI Taxonomy" id="3072311"/>
    <lineage>
        <taxon>Bacteria</taxon>
        <taxon>Pseudomonadati</taxon>
        <taxon>Pseudomonadota</taxon>
        <taxon>Alphaproteobacteria</taxon>
        <taxon>Hyphomicrobiales</taxon>
        <taxon>Phyllobacteriaceae</taxon>
        <taxon>Mesorhizobium</taxon>
    </lineage>
</organism>
<dbReference type="InterPro" id="IPR014057">
    <property type="entry name" value="HI1420"/>
</dbReference>
<accession>A0ABU4WV29</accession>
<comment type="caution">
    <text evidence="1">The sequence shown here is derived from an EMBL/GenBank/DDBJ whole genome shotgun (WGS) entry which is preliminary data.</text>
</comment>
<dbReference type="PANTHER" id="PTHR40275:SF1">
    <property type="entry name" value="SSL7038 PROTEIN"/>
    <property type="match status" value="1"/>
</dbReference>
<evidence type="ECO:0000313" key="1">
    <source>
        <dbReference type="EMBL" id="MDX8439904.1"/>
    </source>
</evidence>
<dbReference type="Proteomes" id="UP001272097">
    <property type="component" value="Unassembled WGS sequence"/>
</dbReference>
<dbReference type="RefSeq" id="WP_320213819.1">
    <property type="nucleotide sequence ID" value="NZ_JAVIIS010000011.1"/>
</dbReference>
<dbReference type="Pfam" id="PF21716">
    <property type="entry name" value="dnstrm_HI1420"/>
    <property type="match status" value="1"/>
</dbReference>
<sequence length="96" mass="10442">MPLETTRFDVLDYLKTPEERLAYIEAAFEDGEPMIIAHTLSSVALSIGINVVAQEAGMTSEALLEALSEVDPPLSTLLAILRALGMQLNVKPMDLQ</sequence>
<protein>
    <submittedName>
        <fullName evidence="1">Addiction module antidote protein</fullName>
    </submittedName>
</protein>
<dbReference type="NCBIfam" id="TIGR02684">
    <property type="entry name" value="dnstrm_HI1420"/>
    <property type="match status" value="1"/>
</dbReference>
<dbReference type="PANTHER" id="PTHR40275">
    <property type="entry name" value="SSL7038 PROTEIN"/>
    <property type="match status" value="1"/>
</dbReference>
<reference evidence="1 2" key="1">
    <citation type="submission" date="2023-08" db="EMBL/GenBank/DDBJ databases">
        <title>Implementing the SeqCode for naming new Mesorhizobium species isolated from Vachellia karroo root nodules.</title>
        <authorList>
            <person name="Van Lill M."/>
        </authorList>
    </citation>
    <scope>NUCLEOTIDE SEQUENCE [LARGE SCALE GENOMIC DNA]</scope>
    <source>
        <strain evidence="1 2">VK3E</strain>
    </source>
</reference>
<dbReference type="EMBL" id="JAVIIS010000011">
    <property type="protein sequence ID" value="MDX8439904.1"/>
    <property type="molecule type" value="Genomic_DNA"/>
</dbReference>
<keyword evidence="2" id="KW-1185">Reference proteome</keyword>